<dbReference type="Gene3D" id="3.40.50.360">
    <property type="match status" value="1"/>
</dbReference>
<dbReference type="Pfam" id="PF02525">
    <property type="entry name" value="Flavodoxin_2"/>
    <property type="match status" value="1"/>
</dbReference>
<comment type="similarity">
    <text evidence="1">Belongs to the NAD(P)H dehydrogenase (quinone) family.</text>
</comment>
<evidence type="ECO:0000259" key="3">
    <source>
        <dbReference type="Pfam" id="PF02525"/>
    </source>
</evidence>
<dbReference type="RefSeq" id="WP_003551690.1">
    <property type="nucleotide sequence ID" value="NZ_CABKOL010000106.1"/>
</dbReference>
<dbReference type="SMR" id="A0A6P1E1I7"/>
<evidence type="ECO:0000313" key="4">
    <source>
        <dbReference type="EMBL" id="QHB51007.1"/>
    </source>
</evidence>
<keyword evidence="2" id="KW-0560">Oxidoreductase</keyword>
<reference evidence="4 5" key="1">
    <citation type="submission" date="2019-12" db="EMBL/GenBank/DDBJ databases">
        <title>Lactobacillus hilgardii FLUB.</title>
        <authorList>
            <person name="Gustaw K."/>
        </authorList>
    </citation>
    <scope>NUCLEOTIDE SEQUENCE [LARGE SCALE GENOMIC DNA]</scope>
    <source>
        <strain evidence="4 5">FLUB</strain>
    </source>
</reference>
<dbReference type="InterPro" id="IPR051545">
    <property type="entry name" value="NAD(P)H_dehydrogenase_qn"/>
</dbReference>
<organism evidence="4 5">
    <name type="scientific">Lentilactobacillus hilgardii</name>
    <name type="common">Lactobacillus hilgardii</name>
    <dbReference type="NCBI Taxonomy" id="1588"/>
    <lineage>
        <taxon>Bacteria</taxon>
        <taxon>Bacillati</taxon>
        <taxon>Bacillota</taxon>
        <taxon>Bacilli</taxon>
        <taxon>Lactobacillales</taxon>
        <taxon>Lactobacillaceae</taxon>
        <taxon>Lentilactobacillus</taxon>
    </lineage>
</organism>
<name>A0A6P1E1I7_LENHI</name>
<proteinExistence type="inferred from homology"/>
<dbReference type="Proteomes" id="UP000465035">
    <property type="component" value="Chromosome"/>
</dbReference>
<dbReference type="InterPro" id="IPR029039">
    <property type="entry name" value="Flavoprotein-like_sf"/>
</dbReference>
<dbReference type="GeneID" id="69057049"/>
<sequence length="196" mass="22700">MKTVIIFDHPYTLAASDNQPHFRSYSAALAKATINRLKEMNQEVDVIDLHADHFDPVMHQNDLSNWRKKQSINSQVDQYFERLSSADHLIFIFPIWWEVMPAMTKGFIDKVFSKNRLVSAHPRIVLPKNPTIKFFTVSGTPTILYRLKYGNPIEKALSRGTFKKLGLKKVNWYNFNAEDQSAAKREKALKTIGKYL</sequence>
<dbReference type="AlphaFoldDB" id="A0A6P1E1I7"/>
<evidence type="ECO:0000256" key="2">
    <source>
        <dbReference type="ARBA" id="ARBA00023002"/>
    </source>
</evidence>
<dbReference type="InterPro" id="IPR003680">
    <property type="entry name" value="Flavodoxin_fold"/>
</dbReference>
<feature type="domain" description="Flavodoxin-like fold" evidence="3">
    <location>
        <begin position="1"/>
        <end position="195"/>
    </location>
</feature>
<protein>
    <submittedName>
        <fullName evidence="4">Flavodoxin family protein</fullName>
    </submittedName>
</protein>
<gene>
    <name evidence="4" type="ORF">GQR93_01605</name>
</gene>
<dbReference type="GO" id="GO:0003955">
    <property type="term" value="F:NAD(P)H dehydrogenase (quinone) activity"/>
    <property type="evidence" value="ECO:0007669"/>
    <property type="project" value="TreeGrafter"/>
</dbReference>
<evidence type="ECO:0000313" key="5">
    <source>
        <dbReference type="Proteomes" id="UP000465035"/>
    </source>
</evidence>
<dbReference type="SUPFAM" id="SSF52218">
    <property type="entry name" value="Flavoproteins"/>
    <property type="match status" value="1"/>
</dbReference>
<dbReference type="GO" id="GO:0005829">
    <property type="term" value="C:cytosol"/>
    <property type="evidence" value="ECO:0007669"/>
    <property type="project" value="TreeGrafter"/>
</dbReference>
<evidence type="ECO:0000256" key="1">
    <source>
        <dbReference type="ARBA" id="ARBA00006252"/>
    </source>
</evidence>
<dbReference type="PANTHER" id="PTHR10204">
    <property type="entry name" value="NAD P H OXIDOREDUCTASE-RELATED"/>
    <property type="match status" value="1"/>
</dbReference>
<accession>A0A6P1E1I7</accession>
<dbReference type="EMBL" id="CP047121">
    <property type="protein sequence ID" value="QHB51007.1"/>
    <property type="molecule type" value="Genomic_DNA"/>
</dbReference>
<dbReference type="PANTHER" id="PTHR10204:SF34">
    <property type="entry name" value="NAD(P)H DEHYDROGENASE [QUINONE] 1 ISOFORM 1"/>
    <property type="match status" value="1"/>
</dbReference>